<sequence length="776" mass="87865">MSVSGSQSSPVEASGSSSPDTSNEPDPQALEALMREPSLRGALDLAKTSEALKTAFQARKLTILQKHIHPIAWKDAVSCVDRRLNSSKSARAAFDADLAAGTVADEANLELWGLGDLCDLAIVIDDLLEHVNEAGNRRDDRGVPAPGSRHNFDDWEASWVDDHVDTSAEALGPYSHFARDDGTEHPTMFEFAFKRRATVSRHGVVPEGIPLDETADSTYTNRALLQRALFRLELLRRAHYRRPLFPRGARWERRDAHFLNGEVVAPAGESYATRLARAEHLFRGWTRDDFVQITCAFKATLDCYAAPLDAMLLAFNRAVRAATHASDERRRVRDLYDDGLRNVELDRTMVALQWQSDPVTGEPVLPLFRARPRDHEFRALAGQLQAAEADLAGYVRARLVMLDRCEFSDLGCAVFRADEVREKRPTSRRADGRAEVEVDKRDTLLYEAHPELEMSKFLHALCSLPLKFLQRFRRMERRDQERFLKSAYQAMARVKASHAPSFLSGEMRAWSSRPAGAGGAGPRRRRRDDHEAEAEAEARVFPELSVRAAALTCLERVYAMDYTRSLGYLLRTSPGSRNRRWLWRWRNCDVTSLAWKRMRSDLRYEPFDVDAVFRMTGACWRGVWRSERRCERAVWTKTLLRWEGWRSRGRCRDPGECCCVLGQWCPLCLPLPGSSDYPEADLMTDEDWDRAIRLDRLMRRRGVATMADEDDHVAVGGGESQGEEAEEGSQQDQDGGDTESEVDGEQFYAGLIEQYSNDDGDDDDDPMMQSQFLPGP</sequence>
<feature type="compositionally biased region" description="Acidic residues" evidence="1">
    <location>
        <begin position="721"/>
        <end position="744"/>
    </location>
</feature>
<name>A0A4V3HX38_COLTR</name>
<proteinExistence type="predicted"/>
<feature type="region of interest" description="Disordered" evidence="1">
    <location>
        <begin position="1"/>
        <end position="29"/>
    </location>
</feature>
<feature type="compositionally biased region" description="Low complexity" evidence="1">
    <location>
        <begin position="1"/>
        <end position="19"/>
    </location>
</feature>
<reference evidence="2 3" key="1">
    <citation type="submission" date="2018-12" db="EMBL/GenBank/DDBJ databases">
        <title>Genome sequence and assembly of Colletotrichum trifolii.</title>
        <authorList>
            <person name="Gan P."/>
            <person name="Shirasu K."/>
        </authorList>
    </citation>
    <scope>NUCLEOTIDE SEQUENCE [LARGE SCALE GENOMIC DNA]</scope>
    <source>
        <strain evidence="2 3">543-2</strain>
    </source>
</reference>
<comment type="caution">
    <text evidence="2">The sequence shown here is derived from an EMBL/GenBank/DDBJ whole genome shotgun (WGS) entry which is preliminary data.</text>
</comment>
<protein>
    <submittedName>
        <fullName evidence="2">Uncharacterized protein</fullName>
    </submittedName>
</protein>
<dbReference type="AlphaFoldDB" id="A0A4V3HX38"/>
<organism evidence="2 3">
    <name type="scientific">Colletotrichum trifolii</name>
    <dbReference type="NCBI Taxonomy" id="5466"/>
    <lineage>
        <taxon>Eukaryota</taxon>
        <taxon>Fungi</taxon>
        <taxon>Dikarya</taxon>
        <taxon>Ascomycota</taxon>
        <taxon>Pezizomycotina</taxon>
        <taxon>Sordariomycetes</taxon>
        <taxon>Hypocreomycetidae</taxon>
        <taxon>Glomerellales</taxon>
        <taxon>Glomerellaceae</taxon>
        <taxon>Colletotrichum</taxon>
        <taxon>Colletotrichum orbiculare species complex</taxon>
    </lineage>
</organism>
<evidence type="ECO:0000256" key="1">
    <source>
        <dbReference type="SAM" id="MobiDB-lite"/>
    </source>
</evidence>
<accession>A0A4V3HX38</accession>
<keyword evidence="3" id="KW-1185">Reference proteome</keyword>
<feature type="region of interest" description="Disordered" evidence="1">
    <location>
        <begin position="708"/>
        <end position="776"/>
    </location>
</feature>
<feature type="region of interest" description="Disordered" evidence="1">
    <location>
        <begin position="510"/>
        <end position="531"/>
    </location>
</feature>
<dbReference type="EMBL" id="RYZW01000011">
    <property type="protein sequence ID" value="TDZ68420.1"/>
    <property type="molecule type" value="Genomic_DNA"/>
</dbReference>
<dbReference type="Proteomes" id="UP000295703">
    <property type="component" value="Unassembled WGS sequence"/>
</dbReference>
<feature type="compositionally biased region" description="Acidic residues" evidence="1">
    <location>
        <begin position="756"/>
        <end position="766"/>
    </location>
</feature>
<gene>
    <name evidence="2" type="ORF">CTRI78_v002013</name>
</gene>
<evidence type="ECO:0000313" key="3">
    <source>
        <dbReference type="Proteomes" id="UP000295703"/>
    </source>
</evidence>
<evidence type="ECO:0000313" key="2">
    <source>
        <dbReference type="EMBL" id="TDZ68420.1"/>
    </source>
</evidence>